<proteinExistence type="predicted"/>
<evidence type="ECO:0000256" key="1">
    <source>
        <dbReference type="SAM" id="SignalP"/>
    </source>
</evidence>
<keyword evidence="3" id="KW-1185">Reference proteome</keyword>
<accession>A0ABN9U9L4</accession>
<evidence type="ECO:0008006" key="4">
    <source>
        <dbReference type="Google" id="ProtNLM"/>
    </source>
</evidence>
<feature type="signal peptide" evidence="1">
    <location>
        <begin position="1"/>
        <end position="17"/>
    </location>
</feature>
<protein>
    <recommendedName>
        <fullName evidence="4">Secreted protein</fullName>
    </recommendedName>
</protein>
<sequence>MRAAPLVFWAVFPRLGCFWCSSREEEEEEKEELSALTLVRSGLKSFARRALSPDRRPASRDVAAPRLPAGLRAAGLLQTLNAAESAWCAAICCSSCPPPSLSLLLRRVLFLFALAPP</sequence>
<gene>
    <name evidence="2" type="ORF">PCOR1329_LOCUS46477</name>
</gene>
<comment type="caution">
    <text evidence="2">The sequence shown here is derived from an EMBL/GenBank/DDBJ whole genome shotgun (WGS) entry which is preliminary data.</text>
</comment>
<reference evidence="2" key="1">
    <citation type="submission" date="2023-10" db="EMBL/GenBank/DDBJ databases">
        <authorList>
            <person name="Chen Y."/>
            <person name="Shah S."/>
            <person name="Dougan E. K."/>
            <person name="Thang M."/>
            <person name="Chan C."/>
        </authorList>
    </citation>
    <scope>NUCLEOTIDE SEQUENCE [LARGE SCALE GENOMIC DNA]</scope>
</reference>
<evidence type="ECO:0000313" key="3">
    <source>
        <dbReference type="Proteomes" id="UP001189429"/>
    </source>
</evidence>
<evidence type="ECO:0000313" key="2">
    <source>
        <dbReference type="EMBL" id="CAK0855969.1"/>
    </source>
</evidence>
<dbReference type="Proteomes" id="UP001189429">
    <property type="component" value="Unassembled WGS sequence"/>
</dbReference>
<feature type="chain" id="PRO_5046576729" description="Secreted protein" evidence="1">
    <location>
        <begin position="18"/>
        <end position="117"/>
    </location>
</feature>
<organism evidence="2 3">
    <name type="scientific">Prorocentrum cordatum</name>
    <dbReference type="NCBI Taxonomy" id="2364126"/>
    <lineage>
        <taxon>Eukaryota</taxon>
        <taxon>Sar</taxon>
        <taxon>Alveolata</taxon>
        <taxon>Dinophyceae</taxon>
        <taxon>Prorocentrales</taxon>
        <taxon>Prorocentraceae</taxon>
        <taxon>Prorocentrum</taxon>
    </lineage>
</organism>
<keyword evidence="1" id="KW-0732">Signal</keyword>
<name>A0ABN9U9L4_9DINO</name>
<dbReference type="EMBL" id="CAUYUJ010015592">
    <property type="protein sequence ID" value="CAK0855969.1"/>
    <property type="molecule type" value="Genomic_DNA"/>
</dbReference>